<evidence type="ECO:0000313" key="2">
    <source>
        <dbReference type="Proteomes" id="UP000265581"/>
    </source>
</evidence>
<dbReference type="RefSeq" id="WP_119705040.1">
    <property type="nucleotide sequence ID" value="NZ_JBHSOI010000002.1"/>
</dbReference>
<dbReference type="InterPro" id="IPR054383">
    <property type="entry name" value="PspAB-like"/>
</dbReference>
<accession>A0A371P3C9</accession>
<dbReference type="OrthoDB" id="159886at2"/>
<dbReference type="AlphaFoldDB" id="A0A371P3C9"/>
<gene>
    <name evidence="1" type="ORF">DX116_15025</name>
</gene>
<comment type="caution">
    <text evidence="1">The sequence shown here is derived from an EMBL/GenBank/DDBJ whole genome shotgun (WGS) entry which is preliminary data.</text>
</comment>
<sequence length="189" mass="20067">MGFLDGILGRSKPPEADLDVLFSVPQAVISLQLEGFTPTGSGSVCFRDVEGQADDAVMADAEKIITSSTGSTVTRSDDRFGFHWLTVSRTDADVSGLTTDLHAVNSSLADAGFGTSLLCSTFVFTTPAGTPFGLVYLYKRGTFYPFAPDGGERRDNALELQVRGVIADDVPVEPDLTKWLAIWGAPGLA</sequence>
<protein>
    <submittedName>
        <fullName evidence="1">Uncharacterized protein</fullName>
    </submittedName>
</protein>
<evidence type="ECO:0000313" key="1">
    <source>
        <dbReference type="EMBL" id="REK70447.1"/>
    </source>
</evidence>
<reference evidence="1 2" key="1">
    <citation type="submission" date="2018-08" db="EMBL/GenBank/DDBJ databases">
        <title>Aeromicrobium sp. M2KJ-4, whole genome shotgun sequence.</title>
        <authorList>
            <person name="Tuo L."/>
        </authorList>
    </citation>
    <scope>NUCLEOTIDE SEQUENCE [LARGE SCALE GENOMIC DNA]</scope>
    <source>
        <strain evidence="1 2">M2KJ-4</strain>
    </source>
</reference>
<name>A0A371P3C9_9ACTN</name>
<proteinExistence type="predicted"/>
<dbReference type="Proteomes" id="UP000265581">
    <property type="component" value="Unassembled WGS sequence"/>
</dbReference>
<dbReference type="EMBL" id="QUBR01000002">
    <property type="protein sequence ID" value="REK70447.1"/>
    <property type="molecule type" value="Genomic_DNA"/>
</dbReference>
<dbReference type="Pfam" id="PF22742">
    <property type="entry name" value="PspAB"/>
    <property type="match status" value="1"/>
</dbReference>
<keyword evidence="2" id="KW-1185">Reference proteome</keyword>
<organism evidence="1 2">
    <name type="scientific">Aeromicrobium endophyticum</name>
    <dbReference type="NCBI Taxonomy" id="2292704"/>
    <lineage>
        <taxon>Bacteria</taxon>
        <taxon>Bacillati</taxon>
        <taxon>Actinomycetota</taxon>
        <taxon>Actinomycetes</taxon>
        <taxon>Propionibacteriales</taxon>
        <taxon>Nocardioidaceae</taxon>
        <taxon>Aeromicrobium</taxon>
    </lineage>
</organism>